<dbReference type="SUPFAM" id="SSF55031">
    <property type="entry name" value="Bacterial exopeptidase dimerisation domain"/>
    <property type="match status" value="1"/>
</dbReference>
<accession>A0ABP6GT19</accession>
<sequence length="416" mass="44343">MGDVSGSTRVLAGLAGIRADLEFFYKDLHAHPELSHREERTAGEVAERLRAWGYEVHDGIGGTGVAGVMANGDGPVVLFRADMDALPVKERTGLPYASTVTAVDADGLEQPVMHACGHDMHVTCALGAARLMAEARDAWKGTYIALFQPAEETGDGAETMVRDGLADRIPRPDVCLGQHVFPYPAGTVYTREGKTFASADNYRVTVHGHGAHGSRPSAGIDPVVIAAAIVLRLQTIVSRELDMLTPAVVTVGSLHAGSSPNVIPDSAVMQINVRTYDDDTRTHIRRAIERIAEAECVAARAPRPPDVEHFGDFPLTVNDEATTRRVAAAFSDFFGDRAHTFGMATASEDFSHIPRAFDAPFTYWGFGGADPGLWKSAVEKGAAIPENHSPDFAPAVQPTLDTGVQAAVVAVTAWLG</sequence>
<dbReference type="RefSeq" id="WP_344451288.1">
    <property type="nucleotide sequence ID" value="NZ_BAAATZ010000012.1"/>
</dbReference>
<proteinExistence type="predicted"/>
<dbReference type="InterPro" id="IPR002933">
    <property type="entry name" value="Peptidase_M20"/>
</dbReference>
<evidence type="ECO:0000313" key="2">
    <source>
        <dbReference type="EMBL" id="GAA2727346.1"/>
    </source>
</evidence>
<dbReference type="SUPFAM" id="SSF53187">
    <property type="entry name" value="Zn-dependent exopeptidases"/>
    <property type="match status" value="1"/>
</dbReference>
<feature type="domain" description="Peptidase M20 dimerisation" evidence="1">
    <location>
        <begin position="201"/>
        <end position="297"/>
    </location>
</feature>
<reference evidence="3" key="1">
    <citation type="journal article" date="2019" name="Int. J. Syst. Evol. Microbiol.">
        <title>The Global Catalogue of Microorganisms (GCM) 10K type strain sequencing project: providing services to taxonomists for standard genome sequencing and annotation.</title>
        <authorList>
            <consortium name="The Broad Institute Genomics Platform"/>
            <consortium name="The Broad Institute Genome Sequencing Center for Infectious Disease"/>
            <person name="Wu L."/>
            <person name="Ma J."/>
        </authorList>
    </citation>
    <scope>NUCLEOTIDE SEQUENCE [LARGE SCALE GENOMIC DNA]</scope>
    <source>
        <strain evidence="3">JCM 8201</strain>
    </source>
</reference>
<gene>
    <name evidence="2" type="ORF">GCM10010439_33110</name>
</gene>
<dbReference type="PANTHER" id="PTHR11014">
    <property type="entry name" value="PEPTIDASE M20 FAMILY MEMBER"/>
    <property type="match status" value="1"/>
</dbReference>
<name>A0ABP6GT19_9ACTN</name>
<dbReference type="NCBIfam" id="TIGR01891">
    <property type="entry name" value="amidohydrolases"/>
    <property type="match status" value="1"/>
</dbReference>
<protein>
    <submittedName>
        <fullName evidence="2">M20 family metallopeptidase</fullName>
    </submittedName>
</protein>
<dbReference type="Pfam" id="PF07687">
    <property type="entry name" value="M20_dimer"/>
    <property type="match status" value="1"/>
</dbReference>
<organism evidence="2 3">
    <name type="scientific">Actinocorallia aurantiaca</name>
    <dbReference type="NCBI Taxonomy" id="46204"/>
    <lineage>
        <taxon>Bacteria</taxon>
        <taxon>Bacillati</taxon>
        <taxon>Actinomycetota</taxon>
        <taxon>Actinomycetes</taxon>
        <taxon>Streptosporangiales</taxon>
        <taxon>Thermomonosporaceae</taxon>
        <taxon>Actinocorallia</taxon>
    </lineage>
</organism>
<dbReference type="Gene3D" id="3.30.70.360">
    <property type="match status" value="1"/>
</dbReference>
<dbReference type="InterPro" id="IPR011650">
    <property type="entry name" value="Peptidase_M20_dimer"/>
</dbReference>
<evidence type="ECO:0000313" key="3">
    <source>
        <dbReference type="Proteomes" id="UP001501842"/>
    </source>
</evidence>
<dbReference type="PIRSF" id="PIRSF005962">
    <property type="entry name" value="Pept_M20D_amidohydro"/>
    <property type="match status" value="1"/>
</dbReference>
<dbReference type="Proteomes" id="UP001501842">
    <property type="component" value="Unassembled WGS sequence"/>
</dbReference>
<dbReference type="EMBL" id="BAAATZ010000012">
    <property type="protein sequence ID" value="GAA2727346.1"/>
    <property type="molecule type" value="Genomic_DNA"/>
</dbReference>
<evidence type="ECO:0000259" key="1">
    <source>
        <dbReference type="Pfam" id="PF07687"/>
    </source>
</evidence>
<dbReference type="Pfam" id="PF01546">
    <property type="entry name" value="Peptidase_M20"/>
    <property type="match status" value="1"/>
</dbReference>
<dbReference type="Gene3D" id="3.40.630.10">
    <property type="entry name" value="Zn peptidases"/>
    <property type="match status" value="1"/>
</dbReference>
<keyword evidence="3" id="KW-1185">Reference proteome</keyword>
<dbReference type="InterPro" id="IPR017439">
    <property type="entry name" value="Amidohydrolase"/>
</dbReference>
<dbReference type="PANTHER" id="PTHR11014:SF63">
    <property type="entry name" value="METALLOPEPTIDASE, PUTATIVE (AFU_ORTHOLOGUE AFUA_6G09600)-RELATED"/>
    <property type="match status" value="1"/>
</dbReference>
<dbReference type="InterPro" id="IPR036264">
    <property type="entry name" value="Bact_exopeptidase_dim_dom"/>
</dbReference>
<comment type="caution">
    <text evidence="2">The sequence shown here is derived from an EMBL/GenBank/DDBJ whole genome shotgun (WGS) entry which is preliminary data.</text>
</comment>